<feature type="region of interest" description="Disordered" evidence="1">
    <location>
        <begin position="227"/>
        <end position="253"/>
    </location>
</feature>
<reference evidence="3" key="2">
    <citation type="submission" date="2014-06" db="EMBL/GenBank/DDBJ databases">
        <authorList>
            <person name="Genoscope - CEA"/>
        </authorList>
    </citation>
    <scope>NUCLEOTIDE SEQUENCE</scope>
</reference>
<dbReference type="SMR" id="A0A078FJ66"/>
<organism evidence="3 4">
    <name type="scientific">Brassica napus</name>
    <name type="common">Rape</name>
    <dbReference type="NCBI Taxonomy" id="3708"/>
    <lineage>
        <taxon>Eukaryota</taxon>
        <taxon>Viridiplantae</taxon>
        <taxon>Streptophyta</taxon>
        <taxon>Embryophyta</taxon>
        <taxon>Tracheophyta</taxon>
        <taxon>Spermatophyta</taxon>
        <taxon>Magnoliopsida</taxon>
        <taxon>eudicotyledons</taxon>
        <taxon>Gunneridae</taxon>
        <taxon>Pentapetalae</taxon>
        <taxon>rosids</taxon>
        <taxon>malvids</taxon>
        <taxon>Brassicales</taxon>
        <taxon>Brassicaceae</taxon>
        <taxon>Brassiceae</taxon>
        <taxon>Brassica</taxon>
    </lineage>
</organism>
<sequence length="253" mass="28391">MNDKSEGKKEVIGSGLGRDWSELNREYLIDILSRLSLEERWSGPMLVCKPWMYACDDPSLNSVFDLYTWFEGSRISNLWYSYEFEQKVDVTTHLRSRKFWPIKAQINFRRRDRRRKRRKRRKSVHKEEKWENIGEVELPPEIAVATTARGHASLSPVFADQDEAVATDHAAIGVRTKPLEPPEVSPLCARALHAPPPEITSPAGPPPRHHRNAVAAAVLRLLLSPSSAVTAGKPSPSPSVTVAGDSPTTRQPG</sequence>
<dbReference type="STRING" id="3708.A0A078FJ66"/>
<dbReference type="InterPro" id="IPR036047">
    <property type="entry name" value="F-box-like_dom_sf"/>
</dbReference>
<evidence type="ECO:0000313" key="2">
    <source>
        <dbReference type="EMBL" id="CAF1949336.1"/>
    </source>
</evidence>
<accession>A0A078FJ66</accession>
<dbReference type="EMBL" id="HG994371">
    <property type="protein sequence ID" value="CAF1949336.1"/>
    <property type="molecule type" value="Genomic_DNA"/>
</dbReference>
<reference evidence="3 4" key="1">
    <citation type="journal article" date="2014" name="Science">
        <title>Plant genetics. Early allopolyploid evolution in the post-Neolithic Brassica napus oilseed genome.</title>
        <authorList>
            <person name="Chalhoub B."/>
            <person name="Denoeud F."/>
            <person name="Liu S."/>
            <person name="Parkin I.A."/>
            <person name="Tang H."/>
            <person name="Wang X."/>
            <person name="Chiquet J."/>
            <person name="Belcram H."/>
            <person name="Tong C."/>
            <person name="Samans B."/>
            <person name="Correa M."/>
            <person name="Da Silva C."/>
            <person name="Just J."/>
            <person name="Falentin C."/>
            <person name="Koh C.S."/>
            <person name="Le Clainche I."/>
            <person name="Bernard M."/>
            <person name="Bento P."/>
            <person name="Noel B."/>
            <person name="Labadie K."/>
            <person name="Alberti A."/>
            <person name="Charles M."/>
            <person name="Arnaud D."/>
            <person name="Guo H."/>
            <person name="Daviaud C."/>
            <person name="Alamery S."/>
            <person name="Jabbari K."/>
            <person name="Zhao M."/>
            <person name="Edger P.P."/>
            <person name="Chelaifa H."/>
            <person name="Tack D."/>
            <person name="Lassalle G."/>
            <person name="Mestiri I."/>
            <person name="Schnel N."/>
            <person name="Le Paslier M.C."/>
            <person name="Fan G."/>
            <person name="Renault V."/>
            <person name="Bayer P.E."/>
            <person name="Golicz A.A."/>
            <person name="Manoli S."/>
            <person name="Lee T.H."/>
            <person name="Thi V.H."/>
            <person name="Chalabi S."/>
            <person name="Hu Q."/>
            <person name="Fan C."/>
            <person name="Tollenaere R."/>
            <person name="Lu Y."/>
            <person name="Battail C."/>
            <person name="Shen J."/>
            <person name="Sidebottom C.H."/>
            <person name="Wang X."/>
            <person name="Canaguier A."/>
            <person name="Chauveau A."/>
            <person name="Berard A."/>
            <person name="Deniot G."/>
            <person name="Guan M."/>
            <person name="Liu Z."/>
            <person name="Sun F."/>
            <person name="Lim Y.P."/>
            <person name="Lyons E."/>
            <person name="Town C.D."/>
            <person name="Bancroft I."/>
            <person name="Wang X."/>
            <person name="Meng J."/>
            <person name="Ma J."/>
            <person name="Pires J.C."/>
            <person name="King G.J."/>
            <person name="Brunel D."/>
            <person name="Delourme R."/>
            <person name="Renard M."/>
            <person name="Aury J.M."/>
            <person name="Adams K.L."/>
            <person name="Batley J."/>
            <person name="Snowdon R.J."/>
            <person name="Tost J."/>
            <person name="Edwards D."/>
            <person name="Zhou Y."/>
            <person name="Hua W."/>
            <person name="Sharpe A.G."/>
            <person name="Paterson A.H."/>
            <person name="Guan C."/>
            <person name="Wincker P."/>
        </authorList>
    </citation>
    <scope>NUCLEOTIDE SEQUENCE [LARGE SCALE GENOMIC DNA]</scope>
    <source>
        <strain evidence="4">cv. Darmor-bzh</strain>
    </source>
</reference>
<name>A0A078FJ66_BRANA</name>
<dbReference type="Gramene" id="CDY13002">
    <property type="protein sequence ID" value="CDY13002"/>
    <property type="gene ID" value="GSBRNA2T00070768001"/>
</dbReference>
<dbReference type="Proteomes" id="UP000028999">
    <property type="component" value="Unassembled WGS sequence"/>
</dbReference>
<dbReference type="Proteomes" id="UP001295469">
    <property type="component" value="Chromosome C07"/>
</dbReference>
<evidence type="ECO:0000313" key="4">
    <source>
        <dbReference type="Proteomes" id="UP000028999"/>
    </source>
</evidence>
<evidence type="ECO:0000256" key="1">
    <source>
        <dbReference type="SAM" id="MobiDB-lite"/>
    </source>
</evidence>
<dbReference type="PaxDb" id="3708-A0A078FJ66"/>
<gene>
    <name evidence="3" type="primary">BnaC07g03010D</name>
    <name evidence="2" type="ORF">DARMORV10_C07P03970.1</name>
    <name evidence="3" type="ORF">GSBRNA2T00070768001</name>
</gene>
<proteinExistence type="predicted"/>
<dbReference type="OMA" id="EERWSGP"/>
<protein>
    <submittedName>
        <fullName evidence="2">(rape) hypothetical protein</fullName>
    </submittedName>
    <submittedName>
        <fullName evidence="3">BnaC07g03010D protein</fullName>
    </submittedName>
</protein>
<keyword evidence="4" id="KW-1185">Reference proteome</keyword>
<evidence type="ECO:0000313" key="3">
    <source>
        <dbReference type="EMBL" id="CDY13002.1"/>
    </source>
</evidence>
<dbReference type="Gene3D" id="1.20.1280.50">
    <property type="match status" value="1"/>
</dbReference>
<dbReference type="EMBL" id="LK032030">
    <property type="protein sequence ID" value="CDY13002.1"/>
    <property type="molecule type" value="Genomic_DNA"/>
</dbReference>
<dbReference type="SUPFAM" id="SSF81383">
    <property type="entry name" value="F-box domain"/>
    <property type="match status" value="1"/>
</dbReference>
<reference evidence="2" key="3">
    <citation type="submission" date="2021-01" db="EMBL/GenBank/DDBJ databases">
        <authorList>
            <consortium name="Genoscope - CEA"/>
            <person name="William W."/>
        </authorList>
    </citation>
    <scope>NUCLEOTIDE SEQUENCE</scope>
</reference>
<dbReference type="AlphaFoldDB" id="A0A078FJ66"/>